<dbReference type="EMBL" id="OZ034819">
    <property type="protein sequence ID" value="CAL1394081.1"/>
    <property type="molecule type" value="Genomic_DNA"/>
</dbReference>
<dbReference type="AlphaFoldDB" id="A0AAV2F770"/>
<gene>
    <name evidence="2" type="ORF">LTRI10_LOCUS34605</name>
</gene>
<keyword evidence="3" id="KW-1185">Reference proteome</keyword>
<reference evidence="2 3" key="1">
    <citation type="submission" date="2024-04" db="EMBL/GenBank/DDBJ databases">
        <authorList>
            <person name="Fracassetti M."/>
        </authorList>
    </citation>
    <scope>NUCLEOTIDE SEQUENCE [LARGE SCALE GENOMIC DNA]</scope>
</reference>
<dbReference type="Proteomes" id="UP001497516">
    <property type="component" value="Chromosome 6"/>
</dbReference>
<evidence type="ECO:0000313" key="2">
    <source>
        <dbReference type="EMBL" id="CAL1394081.1"/>
    </source>
</evidence>
<evidence type="ECO:0000256" key="1">
    <source>
        <dbReference type="SAM" id="MobiDB-lite"/>
    </source>
</evidence>
<name>A0AAV2F770_9ROSI</name>
<feature type="region of interest" description="Disordered" evidence="1">
    <location>
        <begin position="70"/>
        <end position="105"/>
    </location>
</feature>
<protein>
    <submittedName>
        <fullName evidence="2">Uncharacterized protein</fullName>
    </submittedName>
</protein>
<feature type="compositionally biased region" description="Basic and acidic residues" evidence="1">
    <location>
        <begin position="84"/>
        <end position="94"/>
    </location>
</feature>
<organism evidence="2 3">
    <name type="scientific">Linum trigynum</name>
    <dbReference type="NCBI Taxonomy" id="586398"/>
    <lineage>
        <taxon>Eukaryota</taxon>
        <taxon>Viridiplantae</taxon>
        <taxon>Streptophyta</taxon>
        <taxon>Embryophyta</taxon>
        <taxon>Tracheophyta</taxon>
        <taxon>Spermatophyta</taxon>
        <taxon>Magnoliopsida</taxon>
        <taxon>eudicotyledons</taxon>
        <taxon>Gunneridae</taxon>
        <taxon>Pentapetalae</taxon>
        <taxon>rosids</taxon>
        <taxon>fabids</taxon>
        <taxon>Malpighiales</taxon>
        <taxon>Linaceae</taxon>
        <taxon>Linum</taxon>
    </lineage>
</organism>
<sequence length="165" mass="19187">MSSLQLSDLEWAQINQQLQQAIDALDRMALARQQPRRRPRALLQGNTARLRQNRRRRRRVAPTWRSALPGRGQAMRRRQRGSRKMMEQRSDRRTGKGRRVTPPCYAPTLGLLMGQEVRPGSRRKNKEAWICGWANPTSLRLGLWMGPSLFIGQVFRETLGFKWAV</sequence>
<feature type="compositionally biased region" description="Basic residues" evidence="1">
    <location>
        <begin position="74"/>
        <end position="83"/>
    </location>
</feature>
<accession>A0AAV2F770</accession>
<evidence type="ECO:0000313" key="3">
    <source>
        <dbReference type="Proteomes" id="UP001497516"/>
    </source>
</evidence>
<proteinExistence type="predicted"/>